<dbReference type="GO" id="GO:0022857">
    <property type="term" value="F:transmembrane transporter activity"/>
    <property type="evidence" value="ECO:0007669"/>
    <property type="project" value="InterPro"/>
</dbReference>
<dbReference type="Pfam" id="PF07690">
    <property type="entry name" value="MFS_1"/>
    <property type="match status" value="1"/>
</dbReference>
<dbReference type="EMBL" id="NCWV01000002">
    <property type="protein sequence ID" value="PAK90054.1"/>
    <property type="molecule type" value="Genomic_DNA"/>
</dbReference>
<evidence type="ECO:0000256" key="6">
    <source>
        <dbReference type="SAM" id="Phobius"/>
    </source>
</evidence>
<dbReference type="Gene3D" id="1.20.1250.20">
    <property type="entry name" value="MFS general substrate transporter like domains"/>
    <property type="match status" value="1"/>
</dbReference>
<evidence type="ECO:0000256" key="1">
    <source>
        <dbReference type="ARBA" id="ARBA00004651"/>
    </source>
</evidence>
<accession>A0AAQ0R4T0</accession>
<organism evidence="7 8">
    <name type="scientific">Lactococcus lactis</name>
    <dbReference type="NCBI Taxonomy" id="1358"/>
    <lineage>
        <taxon>Bacteria</taxon>
        <taxon>Bacillati</taxon>
        <taxon>Bacillota</taxon>
        <taxon>Bacilli</taxon>
        <taxon>Lactobacillales</taxon>
        <taxon>Streptococcaceae</taxon>
        <taxon>Lactococcus</taxon>
    </lineage>
</organism>
<gene>
    <name evidence="7" type="ORF">B8W88_02590</name>
</gene>
<dbReference type="Proteomes" id="UP000215635">
    <property type="component" value="Unassembled WGS sequence"/>
</dbReference>
<feature type="transmembrane region" description="Helical" evidence="6">
    <location>
        <begin position="76"/>
        <end position="95"/>
    </location>
</feature>
<dbReference type="PANTHER" id="PTHR23513">
    <property type="entry name" value="INTEGRAL MEMBRANE EFFLUX PROTEIN-RELATED"/>
    <property type="match status" value="1"/>
</dbReference>
<comment type="subcellular location">
    <subcellularLocation>
        <location evidence="1">Cell membrane</location>
        <topology evidence="1">Multi-pass membrane protein</topology>
    </subcellularLocation>
</comment>
<feature type="transmembrane region" description="Helical" evidence="6">
    <location>
        <begin position="101"/>
        <end position="122"/>
    </location>
</feature>
<dbReference type="SUPFAM" id="SSF103473">
    <property type="entry name" value="MFS general substrate transporter"/>
    <property type="match status" value="1"/>
</dbReference>
<comment type="caution">
    <text evidence="7">The sequence shown here is derived from an EMBL/GenBank/DDBJ whole genome shotgun (WGS) entry which is preliminary data.</text>
</comment>
<feature type="transmembrane region" description="Helical" evidence="6">
    <location>
        <begin position="372"/>
        <end position="393"/>
    </location>
</feature>
<evidence type="ECO:0000256" key="4">
    <source>
        <dbReference type="ARBA" id="ARBA00022989"/>
    </source>
</evidence>
<feature type="transmembrane region" description="Helical" evidence="6">
    <location>
        <begin position="255"/>
        <end position="277"/>
    </location>
</feature>
<reference evidence="7 8" key="1">
    <citation type="submission" date="2017-04" db="EMBL/GenBank/DDBJ databases">
        <title>Kefir bacterial isolates.</title>
        <authorList>
            <person name="Kim Y."/>
            <person name="Blasche S."/>
            <person name="Patil K.R."/>
        </authorList>
    </citation>
    <scope>NUCLEOTIDE SEQUENCE [LARGE SCALE GENOMIC DNA]</scope>
    <source>
        <strain evidence="7 8">OG2</strain>
    </source>
</reference>
<feature type="transmembrane region" description="Helical" evidence="6">
    <location>
        <begin position="170"/>
        <end position="192"/>
    </location>
</feature>
<evidence type="ECO:0000256" key="5">
    <source>
        <dbReference type="ARBA" id="ARBA00023136"/>
    </source>
</evidence>
<evidence type="ECO:0000256" key="3">
    <source>
        <dbReference type="ARBA" id="ARBA00022692"/>
    </source>
</evidence>
<dbReference type="InterPro" id="IPR036259">
    <property type="entry name" value="MFS_trans_sf"/>
</dbReference>
<feature type="transmembrane region" description="Helical" evidence="6">
    <location>
        <begin position="309"/>
        <end position="329"/>
    </location>
</feature>
<dbReference type="PANTHER" id="PTHR23513:SF11">
    <property type="entry name" value="STAPHYLOFERRIN A TRANSPORTER"/>
    <property type="match status" value="1"/>
</dbReference>
<keyword evidence="3 6" id="KW-0812">Transmembrane</keyword>
<feature type="transmembrane region" description="Helical" evidence="6">
    <location>
        <begin position="143"/>
        <end position="164"/>
    </location>
</feature>
<evidence type="ECO:0000313" key="7">
    <source>
        <dbReference type="EMBL" id="PAK90054.1"/>
    </source>
</evidence>
<evidence type="ECO:0000256" key="2">
    <source>
        <dbReference type="ARBA" id="ARBA00022475"/>
    </source>
</evidence>
<evidence type="ECO:0008006" key="9">
    <source>
        <dbReference type="Google" id="ProtNLM"/>
    </source>
</evidence>
<keyword evidence="5 6" id="KW-0472">Membrane</keyword>
<dbReference type="InterPro" id="IPR011701">
    <property type="entry name" value="MFS"/>
</dbReference>
<dbReference type="GO" id="GO:0005886">
    <property type="term" value="C:plasma membrane"/>
    <property type="evidence" value="ECO:0007669"/>
    <property type="project" value="UniProtKB-SubCell"/>
</dbReference>
<proteinExistence type="predicted"/>
<dbReference type="AlphaFoldDB" id="A0AAQ0R4T0"/>
<feature type="transmembrane region" description="Helical" evidence="6">
    <location>
        <begin position="341"/>
        <end position="366"/>
    </location>
</feature>
<feature type="transmembrane region" description="Helical" evidence="6">
    <location>
        <begin position="213"/>
        <end position="235"/>
    </location>
</feature>
<name>A0AAQ0R4T0_9LACT</name>
<sequence>MRDIIMKKNSVLLIVGRSTSKLGDAIFDYINTILISSLGSKASVIMAIYRSSDTIANVIFNMIGGVYSDNHNRKKILIITDFLASLACFILAVIFNSNKDIYLIIIVNIFLAVLFSFNSPTYRSIVPDLIEKKHILKLNSISNVIDEIISVGAPMLGVMITTFFSFKGGMLINSLTFLLSAICNILLSDYNFTHDKDNNRMIIKEMRSGLSYIFKDINLLTLILVATFVNFFLSGFNTIIPFANKLFVRSDIERLYATTLVVQSIGSIIGALVNSLLKKLEINYIAYSLFISGLSLLVFGIFVQYQLLILSLLMLLLFAMFITIFNIRFMTYVQMNTDKEYLGRVFSIIFTLSVILMPAGAFIFSGLLYFRWIIYLILGLGIILTTVIGALFLKKY</sequence>
<feature type="transmembrane region" description="Helical" evidence="6">
    <location>
        <begin position="284"/>
        <end position="303"/>
    </location>
</feature>
<evidence type="ECO:0000313" key="8">
    <source>
        <dbReference type="Proteomes" id="UP000215635"/>
    </source>
</evidence>
<dbReference type="CDD" id="cd06173">
    <property type="entry name" value="MFS_MefA_like"/>
    <property type="match status" value="1"/>
</dbReference>
<protein>
    <recommendedName>
        <fullName evidence="9">MFS transporter</fullName>
    </recommendedName>
</protein>
<keyword evidence="2" id="KW-1003">Cell membrane</keyword>
<keyword evidence="4 6" id="KW-1133">Transmembrane helix</keyword>